<dbReference type="SMART" id="SM00028">
    <property type="entry name" value="TPR"/>
    <property type="match status" value="5"/>
</dbReference>
<evidence type="ECO:0000313" key="3">
    <source>
        <dbReference type="Proteomes" id="UP000197007"/>
    </source>
</evidence>
<keyword evidence="3" id="KW-1185">Reference proteome</keyword>
<dbReference type="Gene3D" id="1.25.40.10">
    <property type="entry name" value="Tetratricopeptide repeat domain"/>
    <property type="match status" value="3"/>
</dbReference>
<evidence type="ECO:0000256" key="1">
    <source>
        <dbReference type="PROSITE-ProRule" id="PRU00339"/>
    </source>
</evidence>
<name>A0A1Z4BNQ8_9FLAO</name>
<dbReference type="InterPro" id="IPR011990">
    <property type="entry name" value="TPR-like_helical_dom_sf"/>
</dbReference>
<organism evidence="2 3">
    <name type="scientific">Capnocytophaga endodontalis</name>
    <dbReference type="NCBI Taxonomy" id="2708117"/>
    <lineage>
        <taxon>Bacteria</taxon>
        <taxon>Pseudomonadati</taxon>
        <taxon>Bacteroidota</taxon>
        <taxon>Flavobacteriia</taxon>
        <taxon>Flavobacteriales</taxon>
        <taxon>Flavobacteriaceae</taxon>
        <taxon>Capnocytophaga</taxon>
    </lineage>
</organism>
<reference evidence="3" key="1">
    <citation type="submission" date="2017-06" db="EMBL/GenBank/DDBJ databases">
        <title>Complete genome sequence of Capnocytophaga sp. KCOM 1579 (=ChDC OS43) isolated from a human refractory periapical abscess lesion.</title>
        <authorList>
            <person name="Kook J.-K."/>
            <person name="Park S.-N."/>
            <person name="Lim Y.K."/>
            <person name="Roh H."/>
        </authorList>
    </citation>
    <scope>NUCLEOTIDE SEQUENCE [LARGE SCALE GENOMIC DNA]</scope>
    <source>
        <strain evidence="3">ChDC OS43</strain>
    </source>
</reference>
<protein>
    <submittedName>
        <fullName evidence="2">Uncharacterized protein</fullName>
    </submittedName>
</protein>
<dbReference type="SUPFAM" id="SSF48452">
    <property type="entry name" value="TPR-like"/>
    <property type="match status" value="2"/>
</dbReference>
<dbReference type="PROSITE" id="PS50005">
    <property type="entry name" value="TPR"/>
    <property type="match status" value="1"/>
</dbReference>
<dbReference type="RefSeq" id="WP_088594006.1">
    <property type="nucleotide sequence ID" value="NZ_CP022022.1"/>
</dbReference>
<proteinExistence type="predicted"/>
<feature type="repeat" description="TPR" evidence="1">
    <location>
        <begin position="480"/>
        <end position="513"/>
    </location>
</feature>
<dbReference type="AlphaFoldDB" id="A0A1Z4BNQ8"/>
<evidence type="ECO:0000313" key="2">
    <source>
        <dbReference type="EMBL" id="ASF42926.1"/>
    </source>
</evidence>
<keyword evidence="1" id="KW-0802">TPR repeat</keyword>
<dbReference type="Gene3D" id="3.30.2010.10">
    <property type="entry name" value="Metalloproteases ('zincins'), catalytic domain"/>
    <property type="match status" value="1"/>
</dbReference>
<gene>
    <name evidence="2" type="ORF">CBG49_07500</name>
</gene>
<dbReference type="KEGG" id="capn:CBG49_07500"/>
<dbReference type="EMBL" id="CP022022">
    <property type="protein sequence ID" value="ASF42926.1"/>
    <property type="molecule type" value="Genomic_DNA"/>
</dbReference>
<dbReference type="Proteomes" id="UP000197007">
    <property type="component" value="Chromosome"/>
</dbReference>
<accession>A0A1Z4BNQ8</accession>
<sequence>MKSFLRVIIYILSSFYLNSVINAQNICSISDIERYNIESCLSTYNEAKLESTNQKAIDNILKTIGISNANFITKSCKDIYNAIAYYDSYNKIRYIAVDEKFVYNLNPKNYQWTSIFVLAHEIAHHLNGHTIMYVKNNKELRQQELDCDKFAGFVIRKLGGSIENLKKAVKSIPHPKDDTGTHPINEKRLASALDGYRMGVEEEKSILRKYSTILEKYFEKRLYEKSLSLARENFYDYLLSNNKSKLEKALNNYLKVVGEAPNDANVYSEIGSVYALLLDYHNAETYTKKAYVINKRPEYLIDVYDLCTQYHIMNQEYISKSCNQYSEELKKIDYKNIRNIESLKKLARFYAKDEDFLKAEQILDFAIEKAKEEAIETLPKTQLSSYLILVLSDIYSDLSVIQLRQRRYKTAYSNILKSLELYRSTNDKKNVSYDIGERADNYNNIVLLSNKAIIENRLGMWEQSNKTYSEVNNIPNDMTSRVFMTKGNNYYNLKKYDEAIKNYSMAIKNEQNQELLAQEYFERGRAKYKSGDIRGACNDFSVASDKGDELGNKAYKSLCN</sequence>
<dbReference type="InterPro" id="IPR019734">
    <property type="entry name" value="TPR_rpt"/>
</dbReference>